<keyword evidence="8 13" id="KW-0560">Oxidoreductase</keyword>
<protein>
    <recommendedName>
        <fullName evidence="4 13">Vitamin B12-dependent ribonucleotide reductase</fullName>
        <ecNumber evidence="3 13">1.17.4.1</ecNumber>
    </recommendedName>
</protein>
<dbReference type="GO" id="GO:0000166">
    <property type="term" value="F:nucleotide binding"/>
    <property type="evidence" value="ECO:0007669"/>
    <property type="project" value="UniProtKB-KW"/>
</dbReference>
<evidence type="ECO:0000256" key="14">
    <source>
        <dbReference type="SAM" id="MobiDB-lite"/>
    </source>
</evidence>
<evidence type="ECO:0000259" key="15">
    <source>
        <dbReference type="Pfam" id="PF02867"/>
    </source>
</evidence>
<dbReference type="Pfam" id="PF08471">
    <property type="entry name" value="Ribonuc_red_2_N"/>
    <property type="match status" value="1"/>
</dbReference>
<evidence type="ECO:0000256" key="11">
    <source>
        <dbReference type="ARBA" id="ARBA00025437"/>
    </source>
</evidence>
<keyword evidence="7 13" id="KW-0547">Nucleotide-binding</keyword>
<evidence type="ECO:0000256" key="2">
    <source>
        <dbReference type="ARBA" id="ARBA00007405"/>
    </source>
</evidence>
<dbReference type="InterPro" id="IPR024434">
    <property type="entry name" value="TSCPD_dom"/>
</dbReference>
<dbReference type="Proteomes" id="UP000294958">
    <property type="component" value="Unassembled WGS sequence"/>
</dbReference>
<evidence type="ECO:0000256" key="12">
    <source>
        <dbReference type="ARBA" id="ARBA00047754"/>
    </source>
</evidence>
<proteinExistence type="inferred from homology"/>
<feature type="domain" description="Ribonucleotide reductase large subunit C-terminal" evidence="15">
    <location>
        <begin position="805"/>
        <end position="912"/>
    </location>
</feature>
<evidence type="ECO:0000256" key="1">
    <source>
        <dbReference type="ARBA" id="ARBA00001922"/>
    </source>
</evidence>
<dbReference type="CDD" id="cd02888">
    <property type="entry name" value="RNR_II_dimer"/>
    <property type="match status" value="1"/>
</dbReference>
<keyword evidence="9" id="KW-1015">Disulfide bond</keyword>
<dbReference type="InterPro" id="IPR000788">
    <property type="entry name" value="RNR_lg_C"/>
</dbReference>
<dbReference type="SUPFAM" id="SSF75625">
    <property type="entry name" value="YebC-like"/>
    <property type="match status" value="1"/>
</dbReference>
<dbReference type="PANTHER" id="PTHR43371">
    <property type="entry name" value="VITAMIN B12-DEPENDENT RIBONUCLEOTIDE REDUCTASE"/>
    <property type="match status" value="1"/>
</dbReference>
<dbReference type="NCBIfam" id="TIGR02504">
    <property type="entry name" value="NrdJ_Z"/>
    <property type="match status" value="1"/>
</dbReference>
<dbReference type="OrthoDB" id="9762933at2"/>
<comment type="similarity">
    <text evidence="2 13">Belongs to the ribonucleoside diphosphate reductase class-2 family.</text>
</comment>
<dbReference type="Pfam" id="PF12637">
    <property type="entry name" value="TSCPD"/>
    <property type="match status" value="1"/>
</dbReference>
<feature type="region of interest" description="Disordered" evidence="14">
    <location>
        <begin position="1118"/>
        <end position="1147"/>
    </location>
</feature>
<dbReference type="Pfam" id="PF02867">
    <property type="entry name" value="Ribonuc_red_lgC"/>
    <property type="match status" value="2"/>
</dbReference>
<evidence type="ECO:0000256" key="9">
    <source>
        <dbReference type="ARBA" id="ARBA00023157"/>
    </source>
</evidence>
<dbReference type="InterPro" id="IPR029072">
    <property type="entry name" value="YebC-like"/>
</dbReference>
<evidence type="ECO:0000259" key="17">
    <source>
        <dbReference type="Pfam" id="PF12637"/>
    </source>
</evidence>
<dbReference type="InterPro" id="IPR050862">
    <property type="entry name" value="RdRp_reductase_class-2"/>
</dbReference>
<dbReference type="EC" id="1.17.4.1" evidence="3 13"/>
<keyword evidence="6 13" id="KW-0237">DNA synthesis</keyword>
<dbReference type="AlphaFoldDB" id="A0A4R6YEJ8"/>
<evidence type="ECO:0000256" key="8">
    <source>
        <dbReference type="ARBA" id="ARBA00023002"/>
    </source>
</evidence>
<evidence type="ECO:0000256" key="6">
    <source>
        <dbReference type="ARBA" id="ARBA00022634"/>
    </source>
</evidence>
<organism evidence="18 19">
    <name type="scientific">Aquamicrobium defluvii</name>
    <dbReference type="NCBI Taxonomy" id="69279"/>
    <lineage>
        <taxon>Bacteria</taxon>
        <taxon>Pseudomonadati</taxon>
        <taxon>Pseudomonadota</taxon>
        <taxon>Alphaproteobacteria</taxon>
        <taxon>Hyphomicrobiales</taxon>
        <taxon>Phyllobacteriaceae</taxon>
        <taxon>Aquamicrobium</taxon>
    </lineage>
</organism>
<feature type="domain" description="TSCPD" evidence="17">
    <location>
        <begin position="972"/>
        <end position="1077"/>
    </location>
</feature>
<dbReference type="RefSeq" id="WP_035025501.1">
    <property type="nucleotide sequence ID" value="NZ_KK073883.1"/>
</dbReference>
<keyword evidence="10 13" id="KW-0170">Cobalt</keyword>
<name>A0A4R6YEJ8_9HYPH</name>
<evidence type="ECO:0000313" key="19">
    <source>
        <dbReference type="Proteomes" id="UP000294958"/>
    </source>
</evidence>
<dbReference type="FunFam" id="3.20.70.20:FF:000016">
    <property type="entry name" value="Vitamin B12-dependent ribonucleotide reductase"/>
    <property type="match status" value="1"/>
</dbReference>
<dbReference type="GO" id="GO:0071897">
    <property type="term" value="P:DNA biosynthetic process"/>
    <property type="evidence" value="ECO:0007669"/>
    <property type="project" value="UniProtKB-KW"/>
</dbReference>
<accession>A0A4R6YEJ8</accession>
<dbReference type="GO" id="GO:0031419">
    <property type="term" value="F:cobalamin binding"/>
    <property type="evidence" value="ECO:0007669"/>
    <property type="project" value="UniProtKB-KW"/>
</dbReference>
<dbReference type="PANTHER" id="PTHR43371:SF1">
    <property type="entry name" value="RIBONUCLEOSIDE-DIPHOSPHATE REDUCTASE"/>
    <property type="match status" value="1"/>
</dbReference>
<dbReference type="GO" id="GO:0004748">
    <property type="term" value="F:ribonucleoside-diphosphate reductase activity, thioredoxin disulfide as acceptor"/>
    <property type="evidence" value="ECO:0007669"/>
    <property type="project" value="UniProtKB-EC"/>
</dbReference>
<feature type="domain" description="Ribonucleotide reductase class II vitamin B12-dependent N-terminal" evidence="16">
    <location>
        <begin position="22"/>
        <end position="147"/>
    </location>
</feature>
<feature type="domain" description="Ribonucleotide reductase large subunit C-terminal" evidence="15">
    <location>
        <begin position="198"/>
        <end position="750"/>
    </location>
</feature>
<keyword evidence="5 13" id="KW-0846">Cobalamin</keyword>
<dbReference type="GO" id="GO:0050897">
    <property type="term" value="F:cobalt ion binding"/>
    <property type="evidence" value="ECO:0007669"/>
    <property type="project" value="InterPro"/>
</dbReference>
<dbReference type="InterPro" id="IPR013344">
    <property type="entry name" value="RNR_NrdJ/NrdZ"/>
</dbReference>
<evidence type="ECO:0000256" key="7">
    <source>
        <dbReference type="ARBA" id="ARBA00022741"/>
    </source>
</evidence>
<dbReference type="SUPFAM" id="SSF51998">
    <property type="entry name" value="PFL-like glycyl radical enzymes"/>
    <property type="match status" value="1"/>
</dbReference>
<comment type="cofactor">
    <cofactor evidence="1 13">
        <name>adenosylcob(III)alamin</name>
        <dbReference type="ChEBI" id="CHEBI:18408"/>
    </cofactor>
</comment>
<evidence type="ECO:0000256" key="13">
    <source>
        <dbReference type="RuleBase" id="RU364064"/>
    </source>
</evidence>
<dbReference type="FunFam" id="3.20.70.20:FF:000017">
    <property type="entry name" value="Vitamin B12-dependent ribonucleotide reductase"/>
    <property type="match status" value="1"/>
</dbReference>
<comment type="caution">
    <text evidence="18">The sequence shown here is derived from an EMBL/GenBank/DDBJ whole genome shotgun (WGS) entry which is preliminary data.</text>
</comment>
<dbReference type="EMBL" id="SNZF01000013">
    <property type="protein sequence ID" value="TDR34592.1"/>
    <property type="molecule type" value="Genomic_DNA"/>
</dbReference>
<comment type="catalytic activity">
    <reaction evidence="12 13">
        <text>a 2'-deoxyribonucleoside 5'-diphosphate + [thioredoxin]-disulfide + H2O = a ribonucleoside 5'-diphosphate + [thioredoxin]-dithiol</text>
        <dbReference type="Rhea" id="RHEA:23252"/>
        <dbReference type="Rhea" id="RHEA-COMP:10698"/>
        <dbReference type="Rhea" id="RHEA-COMP:10700"/>
        <dbReference type="ChEBI" id="CHEBI:15377"/>
        <dbReference type="ChEBI" id="CHEBI:29950"/>
        <dbReference type="ChEBI" id="CHEBI:50058"/>
        <dbReference type="ChEBI" id="CHEBI:57930"/>
        <dbReference type="ChEBI" id="CHEBI:73316"/>
        <dbReference type="EC" id="1.17.4.1"/>
    </reaction>
</comment>
<evidence type="ECO:0000256" key="3">
    <source>
        <dbReference type="ARBA" id="ARBA00012274"/>
    </source>
</evidence>
<keyword evidence="19" id="KW-1185">Reference proteome</keyword>
<comment type="function">
    <text evidence="11 13">Catalyzes the reduction of ribonucleotides to deoxyribonucleotides. May function to provide a pool of deoxyribonucleotide precursors for DNA repair during oxygen limitation and/or for immediate growth after restoration of oxygen.</text>
</comment>
<reference evidence="18 19" key="1">
    <citation type="submission" date="2019-03" db="EMBL/GenBank/DDBJ databases">
        <title>Genomic Encyclopedia of Type Strains, Phase IV (KMG-IV): sequencing the most valuable type-strain genomes for metagenomic binning, comparative biology and taxonomic classification.</title>
        <authorList>
            <person name="Goeker M."/>
        </authorList>
    </citation>
    <scope>NUCLEOTIDE SEQUENCE [LARGE SCALE GENOMIC DNA]</scope>
    <source>
        <strain evidence="18 19">DSM 11603</strain>
    </source>
</reference>
<evidence type="ECO:0000256" key="4">
    <source>
        <dbReference type="ARBA" id="ARBA00014409"/>
    </source>
</evidence>
<evidence type="ECO:0000256" key="5">
    <source>
        <dbReference type="ARBA" id="ARBA00022628"/>
    </source>
</evidence>
<dbReference type="NCBIfam" id="NF005736">
    <property type="entry name" value="PRK07562.1"/>
    <property type="match status" value="1"/>
</dbReference>
<evidence type="ECO:0000313" key="18">
    <source>
        <dbReference type="EMBL" id="TDR34592.1"/>
    </source>
</evidence>
<dbReference type="Gene3D" id="3.20.70.20">
    <property type="match status" value="3"/>
</dbReference>
<sequence length="1260" mass="138256">MRIERHFTKAGQSPYAEIEFRKALSEIKNPDGSIVFRLDNIDVPAQFSQVAADILAQKYFRKAGVPARLKRIEENDVPSFLWRSVADEAALAELPEGERYGSETDARQVFDRLAGTWAYWGWKGKYFDSEEDAQAFKDELSYMLATQRVAPNSPQWFNTGLHWAYGIDGPGQGHFYVDPFTGKMTRSKSAYEHPQPHACFIQSVGDDLVNEGGIMDLWVREARLFKYGSGTGSNFSHLRGEGEKLSGGGKSSGLMSFLKIGDRAAGAIKSGGTTRRAAKMVIVDADHPDIESFIDWKVKEEQKVAALVTGSKIVRKHLDAIMKACVNCEGQDDDCFDPSINTALKREIKAAKKNAVPENYIQRVIQFARQGYTSIEFKTYDTDWDSEAYLTVSGQNSNNSVSLKDDFLRAVEKDGDWNLIRRIDGKVHKTLKARDLWEKIGYAAWASADPGLHFNTTMNDWHTCPAAGPIRASNPCSEYMFLDDTACNLASVNLLPYRNADGTIDIAAYEHTVRLWTMVLEVSVMMAQFPSREIAELSYKYRTLGLGYANIGGLLMTAGIPYDSDEGRALCGVLTALMTGVSYATSAEMAGELGAFADYPRNADNMLRVMRNHRRAAYGEKDGYEKLAVNPVPLEAEHVWQKELVEHARAAWDRAIELGEEHGYRNAQATVIAPTGTIGLVMDCDTTGIEPDFALVKFKKLAGGGYFKIINRAVPEALRTLGYSESQIAEIEAYAVGHGNLNQAPGVNPSTLRAKGFTDEKIEALNGALKSAFDVKFVFNQWTLGADWLKETFGFTDEQLNDFSFEMLPALGFSRKEIEAANIHVCGAMTLEGAPFLKDEHLAVFDCANPCGKIGKRYLSVESHIRMMAAAQPFISGAISKTINMPNEATVEDAKNAYMLSWKLALKANALYRDGSKLSQPLNASLISDEEDDEDDAIEALVAAPAAARAVEVTEKIIERVVEKVVRDREKLPNRRKGYTQKAVVGGHKVYLRTGEFDDGRLGEIFIDMHKEGAAFRAMMNNFAIAISLGLQYGVPLEEYVEAFTFVKFEPAGMVQGNDAIKSATSIIDYVFRELAISYLGRNDLAHVDTDFSNTSLGKGITEGKALPFSRGLTRGASPVKLVTPTGEPKGMAGGPADKSAPQRSAPTAYASNVHPISAGATALKAEQPATDGAVAFKRDYEERAKEMVEEAPEAAAEALFTDAAAKEAADAKKLAAARRQQSLMQGYTGNECSECHNFTMVRNGTCEKCDTCGATSGCS</sequence>
<evidence type="ECO:0000259" key="16">
    <source>
        <dbReference type="Pfam" id="PF08471"/>
    </source>
</evidence>
<evidence type="ECO:0000256" key="10">
    <source>
        <dbReference type="ARBA" id="ARBA00023285"/>
    </source>
</evidence>
<dbReference type="PRINTS" id="PR01183">
    <property type="entry name" value="RIBORDTASEM1"/>
</dbReference>
<dbReference type="InterPro" id="IPR013678">
    <property type="entry name" value="RNR_2_N"/>
</dbReference>
<gene>
    <name evidence="18" type="ORF">DES43_11321</name>
</gene>